<evidence type="ECO:0000313" key="1">
    <source>
        <dbReference type="EMBL" id="MEQ2157452.1"/>
    </source>
</evidence>
<reference evidence="1 2" key="1">
    <citation type="submission" date="2021-06" db="EMBL/GenBank/DDBJ databases">
        <authorList>
            <person name="Palmer J.M."/>
        </authorList>
    </citation>
    <scope>NUCLEOTIDE SEQUENCE [LARGE SCALE GENOMIC DNA]</scope>
    <source>
        <strain evidence="1 2">GA_2019</strain>
        <tissue evidence="1">Muscle</tissue>
    </source>
</reference>
<evidence type="ECO:0000313" key="2">
    <source>
        <dbReference type="Proteomes" id="UP001476798"/>
    </source>
</evidence>
<sequence>SSFSSDSLLRLVSCERLLNCGLPEDVGLSSVASEPWWASLGTFSHLKLVYTGPNQLMSLTCTIFRWFGFFSHRENQNLSLQNYSTTFSLFIGPMCQGLENQM</sequence>
<feature type="non-terminal residue" evidence="1">
    <location>
        <position position="1"/>
    </location>
</feature>
<dbReference type="EMBL" id="JAHRIO010000068">
    <property type="protein sequence ID" value="MEQ2157452.1"/>
    <property type="molecule type" value="Genomic_DNA"/>
</dbReference>
<proteinExistence type="predicted"/>
<accession>A0ABV0MH50</accession>
<name>A0ABV0MH50_9TELE</name>
<organism evidence="1 2">
    <name type="scientific">Goodea atripinnis</name>
    <dbReference type="NCBI Taxonomy" id="208336"/>
    <lineage>
        <taxon>Eukaryota</taxon>
        <taxon>Metazoa</taxon>
        <taxon>Chordata</taxon>
        <taxon>Craniata</taxon>
        <taxon>Vertebrata</taxon>
        <taxon>Euteleostomi</taxon>
        <taxon>Actinopterygii</taxon>
        <taxon>Neopterygii</taxon>
        <taxon>Teleostei</taxon>
        <taxon>Neoteleostei</taxon>
        <taxon>Acanthomorphata</taxon>
        <taxon>Ovalentaria</taxon>
        <taxon>Atherinomorphae</taxon>
        <taxon>Cyprinodontiformes</taxon>
        <taxon>Goodeidae</taxon>
        <taxon>Goodea</taxon>
    </lineage>
</organism>
<keyword evidence="2" id="KW-1185">Reference proteome</keyword>
<gene>
    <name evidence="1" type="ORF">GOODEAATRI_002035</name>
</gene>
<comment type="caution">
    <text evidence="1">The sequence shown here is derived from an EMBL/GenBank/DDBJ whole genome shotgun (WGS) entry which is preliminary data.</text>
</comment>
<dbReference type="Proteomes" id="UP001476798">
    <property type="component" value="Unassembled WGS sequence"/>
</dbReference>
<protein>
    <submittedName>
        <fullName evidence="1">Uncharacterized protein</fullName>
    </submittedName>
</protein>